<dbReference type="InterPro" id="IPR056779">
    <property type="entry name" value="Csf1_C"/>
</dbReference>
<feature type="region of interest" description="Disordered" evidence="1">
    <location>
        <begin position="205"/>
        <end position="263"/>
    </location>
</feature>
<proteinExistence type="predicted"/>
<keyword evidence="2" id="KW-0472">Membrane</keyword>
<dbReference type="Pfam" id="PF25038">
    <property type="entry name" value="Csf1_C"/>
    <property type="match status" value="1"/>
</dbReference>
<gene>
    <name evidence="5" type="ORF">G7Y89_g6733</name>
</gene>
<protein>
    <submittedName>
        <fullName evidence="5">Uncharacterized protein</fullName>
    </submittedName>
</protein>
<feature type="domain" description="Csf1 C-terminal region" evidence="4">
    <location>
        <begin position="2512"/>
        <end position="3246"/>
    </location>
</feature>
<dbReference type="PANTHER" id="PTHR32085">
    <property type="entry name" value="PROTEIN CSF1"/>
    <property type="match status" value="1"/>
</dbReference>
<feature type="compositionally biased region" description="Polar residues" evidence="1">
    <location>
        <begin position="402"/>
        <end position="412"/>
    </location>
</feature>
<feature type="compositionally biased region" description="Basic and acidic residues" evidence="1">
    <location>
        <begin position="205"/>
        <end position="214"/>
    </location>
</feature>
<feature type="region of interest" description="Disordered" evidence="1">
    <location>
        <begin position="572"/>
        <end position="603"/>
    </location>
</feature>
<dbReference type="OrthoDB" id="10051416at2759"/>
<feature type="region of interest" description="Disordered" evidence="1">
    <location>
        <begin position="2488"/>
        <end position="2510"/>
    </location>
</feature>
<feature type="domain" description="Csf1 N-terminal" evidence="3">
    <location>
        <begin position="28"/>
        <end position="889"/>
    </location>
</feature>
<dbReference type="Proteomes" id="UP000566819">
    <property type="component" value="Unassembled WGS sequence"/>
</dbReference>
<evidence type="ECO:0000256" key="2">
    <source>
        <dbReference type="SAM" id="Phobius"/>
    </source>
</evidence>
<dbReference type="EMBL" id="JAAMPI010000448">
    <property type="protein sequence ID" value="KAF4631400.1"/>
    <property type="molecule type" value="Genomic_DNA"/>
</dbReference>
<keyword evidence="2" id="KW-0812">Transmembrane</keyword>
<feature type="region of interest" description="Disordered" evidence="1">
    <location>
        <begin position="1793"/>
        <end position="1813"/>
    </location>
</feature>
<dbReference type="Pfam" id="PF21678">
    <property type="entry name" value="Csf1_N"/>
    <property type="match status" value="1"/>
</dbReference>
<accession>A0A8H4RJX5</accession>
<evidence type="ECO:0000256" key="1">
    <source>
        <dbReference type="SAM" id="MobiDB-lite"/>
    </source>
</evidence>
<evidence type="ECO:0000259" key="3">
    <source>
        <dbReference type="Pfam" id="PF21678"/>
    </source>
</evidence>
<evidence type="ECO:0000313" key="6">
    <source>
        <dbReference type="Proteomes" id="UP000566819"/>
    </source>
</evidence>
<dbReference type="PANTHER" id="PTHR32085:SF3">
    <property type="entry name" value="PROTEIN CSF1"/>
    <property type="match status" value="1"/>
</dbReference>
<dbReference type="GO" id="GO:0006113">
    <property type="term" value="P:fermentation"/>
    <property type="evidence" value="ECO:0007669"/>
    <property type="project" value="InterPro"/>
</dbReference>
<name>A0A8H4RJX5_9HELO</name>
<sequence length="3247" mass="360903">MSTTSGELTASPLGDDVGFNWVFLVETLFFLFYFNRLFATLVSYGLRAWTWHKYRVYIDIQALQISLLGGRIFFKGLRYHGNNETILIHSGFITWCYWLRNVRGLHVDKAKVSGPKRMSSDSENEGNKYHSSTVGVEDVGIQNPYKLPCRINISLHGAEWFVYNRSAAYDAVIASMTEDKEPVDASSDQQYKFEVFESGLRKRTKVTDPEKVDPISKSSNSSENDDSPLTESLGLGLSKGDPKSHESSSTSQTRLNKVRSDDHTSPGGAFILRFLPIQVTCIKAAVVLGNENTKSVLIAKADRATGEIDATSSKTLDQYRQLINFEFDHPVVQMKPNDDYKEDQTATATRIKRGETDHPDPEKTHVHNHTFLHRQRRKVWHALQDLVPAFRSSVDSISSSDHPPNNSPQTGPGFTGWQGLSRYLDENEQDEKARWSAIEYATVSTIADSPKATMSFYWDVVGTVPEKPGHQEMGNEGRIRNINGDPPPEWGLDLLLNGAIINYGPWADRQRADIQRAFFPSLCKDTTPSKNLVPGQFRVPTEFKVYIEFDKETTVRIPIREESKNWRWAKHADSIGARQDNQKGRSSKHRRRKADKGNPGPEIRPFGWLDVKVGANATASYSMDMVAGPSGFSNTLELDLPNTEITTSVNHGLLWRSVDNKISCDLSNPLKWNGHRTWEFDVASNGLELFLLREHIFLLIDLVDDWASGPPPDYLTYSPFRYMVNLHLDNFRLYLNVNDSNIINNPSDFDDNTFIIIFGSVLNAKVCIPLDTYRPFRNAISFDVDGMHGGLNLHIPPWNTQATFLRSTELATLKTLAINGKYQFCADTSSSNTDTLLLTLHGNAPSAQFYGFVIRYFLKIKDNYFGDDIRFKTLEEYQQVLRAQREDDNEARDVQPHKKSNDLDVILAITVDDSSVILPSNLYSAKEHIRIEIATIAADIRFTNYYMDLDVILSTLAFSLGSEQSGSTTPLSATSSTQLFIDGVNASGNRLFGLPPTEPTYVCNWDFGVGAVTGECTMDFFGRLAGGARAFAFSFEDDENALPSISEVILHDITFLRASLQSIRIWLHVEEAAFLFSTANISVSFNDWAGSHYSQKLNILVPEVHLGCVDAESASRHRSRTQHPVETHAFVQTALSIAMVQRKLGFEKDRQLQQEHVKRHDQRTHRADFLLHPNLLDDSMLVGVDPPAMCIPPIALPVSSDVDAPPACQSIHSEKSSLYQDRFTGRKSSFLSISSTSQRSDISILRPNSSRKRGDSRPMDSRSRSLQAGAGPGRRTPLRDISASTGRRSSFYSAVGDHRVLPPSTVTFSSSYMAPYFPLEGVEPDKKDLPPTWEDSEECHSFKEARFALDDVQPDRVNENAAHVSFMIELPSGLCGVFNPKAVSAVAGLVAALQASDPADILDELQIDSMSDIFDLKKHRNMTRKVTDLSVRAPSIRLRFLNAFTPDRSGTSAEMHDQYDMSISRLAVTTRSENAATSENNLASQIQATSSTFHLSLASIDVSAKERYTDIQDPQVAINGVLEDVACWVVSGEATSATVAFKGIEVATASSKIEYLASLLHRTGLLASDMSGTFSNLTAQQRNRLQLFTYLVAAAGQQATDPLFLTRPSYVLRSATDHLRTTDSWKIITRLRHMYDSLHDSTKQDISMRCSNNSETVPENARENVLSGFDNWRSWDLNDTNTCLVIKRVYGPSLENNMPKTETSWPVKMTFRTELVRLVLDPGPKQNEISLAEIVATFENKTVNVKAESQSPRDADISEMTVVQLFCADISINLNWELCELADDIMKLYNQGNGESSNDNRRNQSPVRSGQSTPMRLKHDLHILVATDKGSITLDTINIRATSLSKGLNASFVVTDIRTGEKRKAATLMLAAEAATSKITSHSQELTTYQIHFPSIFISHEEQLDNGIPINTIKVAGNCQKLSFAVRQDILALVEVLDLIIGDEAAQLYGLKKNMPAIPSQTRFVEVERKPKSVTKINVALVLDKYDISILLLQSLTYNISGIVARASLAAEMGSEVVFDFDVKENSHDMQTIFANSSRSISLLQVPPTNGRITCHILENETVVSVFASVEPVELDAAAVHSLLTALNRPEISSVIADVKEDVKIMETHLEEIFGTSQKPTSKEAKMFIYDAHLTLAGFNIFANAHGHRGDSNRARLDFNLGCVQLVLANRLDQDGPVLAFPEMRVSLQEIMFELSRWNKNGMEPCGNLAFAAFLTATSKLSDTGNEVRSFHLKSNALKINLFADTASSVLDVIGYLQEKIKDLDLSREKDYLRRLRQSKPRIAINEDDQDAGASITGSTIMFSSMYSLELLNVQVCWLVGTYTRENSSQQEREDLVLSLKRIDLSTKKENSARLTIEDLQLQMVPASQDKTQRTLNSALLPEVIFNVGYVSTQDTRRLAFQAAGKSLDLRLTSQFIIPASALRKSIESAAEKVRAVSATWSTPAPGPPTEANRRQPFFGTKRMESLLIDADFAGAVVYLSGKKTPESTHAVSATTSGRTPQPGRYGQFTQTDASSNTVLRAPGLAWRVEFKDNGLDEPSLNAELKVDASSNILYPTVVPLIMEISSTVKEIVSDDDTDKKPLEPKVSPQKFMSADEDNILTADPSAVLGRTRLNLGLRICRQEFSLSCQPIARVAATARFDDIYLTVNTVRSTEHGHFFAASATFSRLQASVQHVYSRESTGSFDVDSVFLSLMNSKHVSGTSGLSAILKISPMKVLVNAKQLQDFLLFREIWVPPEIRQSSSTPAPVPSTLQSQTYLVQRYQQVAATGAFPWNATISIAELDVQLDLGQAIGKSAFMISNFWISSKKNSDWEQNLCLGFDKVGVDSTGRMSGFVALQDFKIRTSIQWPAREKALNQTPLVQGSLGFSQFRVKAAFDYHAFLVADITSFKFYMYNVRSGAHAKGDRLVAILDGEAVQVFCTTATAAQAIALYQAFLRLAQEKRSNYEASLSEIEKFMQRKSISHPTSPTPPKHELHKHDEDKIAKSPISLHTDVIVTLNAVNMGVFPNTFSDHQVFKLEALNAQARFAVTMDNGKIHSILGLTLGQLRIGLAGVKNIDMPKPLSVEDVVNSATGSRGGTILKVPKVEATMQTWQVPNSNHIDYIFKSSFEGKVEVGWNYSRISYIRSMWASHSKALAQKLGKPLPISAVKITGVPDEEDGERKEGEQQKITAEVNVPQSKYDYTALEPPIIETPQLRDMGEATPPLEWIGLHRDRMPNLTHQIVIVTLLELASEVEDAYAKILGSS</sequence>
<comment type="caution">
    <text evidence="5">The sequence shown here is derived from an EMBL/GenBank/DDBJ whole genome shotgun (WGS) entry which is preliminary data.</text>
</comment>
<feature type="compositionally biased region" description="Basic and acidic residues" evidence="1">
    <location>
        <begin position="1252"/>
        <end position="1263"/>
    </location>
</feature>
<organism evidence="5 6">
    <name type="scientific">Cudoniella acicularis</name>
    <dbReference type="NCBI Taxonomy" id="354080"/>
    <lineage>
        <taxon>Eukaryota</taxon>
        <taxon>Fungi</taxon>
        <taxon>Dikarya</taxon>
        <taxon>Ascomycota</taxon>
        <taxon>Pezizomycotina</taxon>
        <taxon>Leotiomycetes</taxon>
        <taxon>Helotiales</taxon>
        <taxon>Tricladiaceae</taxon>
        <taxon>Cudoniella</taxon>
    </lineage>
</organism>
<keyword evidence="2" id="KW-1133">Transmembrane helix</keyword>
<dbReference type="InterPro" id="IPR048636">
    <property type="entry name" value="Csf1_N"/>
</dbReference>
<feature type="region of interest" description="Disordered" evidence="1">
    <location>
        <begin position="1241"/>
        <end position="1283"/>
    </location>
</feature>
<evidence type="ECO:0000313" key="5">
    <source>
        <dbReference type="EMBL" id="KAF4631400.1"/>
    </source>
</evidence>
<reference evidence="5 6" key="1">
    <citation type="submission" date="2020-03" db="EMBL/GenBank/DDBJ databases">
        <title>Draft Genome Sequence of Cudoniella acicularis.</title>
        <authorList>
            <person name="Buettner E."/>
            <person name="Kellner H."/>
        </authorList>
    </citation>
    <scope>NUCLEOTIDE SEQUENCE [LARGE SCALE GENOMIC DNA]</scope>
    <source>
        <strain evidence="5 6">DSM 108380</strain>
    </source>
</reference>
<feature type="compositionally biased region" description="Basic residues" evidence="1">
    <location>
        <begin position="585"/>
        <end position="594"/>
    </location>
</feature>
<feature type="region of interest" description="Disordered" evidence="1">
    <location>
        <begin position="2961"/>
        <end position="2980"/>
    </location>
</feature>
<keyword evidence="6" id="KW-1185">Reference proteome</keyword>
<dbReference type="GO" id="GO:0016020">
    <property type="term" value="C:membrane"/>
    <property type="evidence" value="ECO:0007669"/>
    <property type="project" value="InterPro"/>
</dbReference>
<feature type="transmembrane region" description="Helical" evidence="2">
    <location>
        <begin position="20"/>
        <end position="44"/>
    </location>
</feature>
<evidence type="ECO:0000259" key="4">
    <source>
        <dbReference type="Pfam" id="PF25038"/>
    </source>
</evidence>
<dbReference type="InterPro" id="IPR029636">
    <property type="entry name" value="Csf1"/>
</dbReference>
<feature type="compositionally biased region" description="Polar residues" evidence="1">
    <location>
        <begin position="2488"/>
        <end position="2500"/>
    </location>
</feature>
<feature type="region of interest" description="Disordered" evidence="1">
    <location>
        <begin position="394"/>
        <end position="419"/>
    </location>
</feature>